<comment type="catalytic activity">
    <reaction evidence="9">
        <text>L-threonyl-[protein] + ATP = O-phospho-L-threonyl-[protein] + ADP + H(+)</text>
        <dbReference type="Rhea" id="RHEA:46608"/>
        <dbReference type="Rhea" id="RHEA-COMP:11060"/>
        <dbReference type="Rhea" id="RHEA-COMP:11605"/>
        <dbReference type="ChEBI" id="CHEBI:15378"/>
        <dbReference type="ChEBI" id="CHEBI:30013"/>
        <dbReference type="ChEBI" id="CHEBI:30616"/>
        <dbReference type="ChEBI" id="CHEBI:61977"/>
        <dbReference type="ChEBI" id="CHEBI:456216"/>
        <dbReference type="EC" id="2.7.11.24"/>
    </reaction>
</comment>
<comment type="caution">
    <text evidence="13">The sequence shown here is derived from an EMBL/GenBank/DDBJ whole genome shotgun (WGS) entry which is preliminary data.</text>
</comment>
<evidence type="ECO:0000256" key="11">
    <source>
        <dbReference type="PROSITE-ProRule" id="PRU10141"/>
    </source>
</evidence>
<evidence type="ECO:0000313" key="13">
    <source>
        <dbReference type="EMBL" id="KAF7823465.1"/>
    </source>
</evidence>
<dbReference type="EMBL" id="JAAIUW010000007">
    <property type="protein sequence ID" value="KAF7823465.1"/>
    <property type="molecule type" value="Genomic_DNA"/>
</dbReference>
<dbReference type="PROSITE" id="PS50011">
    <property type="entry name" value="PROTEIN_KINASE_DOM"/>
    <property type="match status" value="1"/>
</dbReference>
<feature type="domain" description="Protein kinase" evidence="12">
    <location>
        <begin position="1"/>
        <end position="267"/>
    </location>
</feature>
<organism evidence="13 14">
    <name type="scientific">Senna tora</name>
    <dbReference type="NCBI Taxonomy" id="362788"/>
    <lineage>
        <taxon>Eukaryota</taxon>
        <taxon>Viridiplantae</taxon>
        <taxon>Streptophyta</taxon>
        <taxon>Embryophyta</taxon>
        <taxon>Tracheophyta</taxon>
        <taxon>Spermatophyta</taxon>
        <taxon>Magnoliopsida</taxon>
        <taxon>eudicotyledons</taxon>
        <taxon>Gunneridae</taxon>
        <taxon>Pentapetalae</taxon>
        <taxon>rosids</taxon>
        <taxon>fabids</taxon>
        <taxon>Fabales</taxon>
        <taxon>Fabaceae</taxon>
        <taxon>Caesalpinioideae</taxon>
        <taxon>Cassia clade</taxon>
        <taxon>Senna</taxon>
    </lineage>
</organism>
<dbReference type="InterPro" id="IPR017441">
    <property type="entry name" value="Protein_kinase_ATP_BS"/>
</dbReference>
<evidence type="ECO:0000256" key="9">
    <source>
        <dbReference type="ARBA" id="ARBA00047592"/>
    </source>
</evidence>
<evidence type="ECO:0000259" key="12">
    <source>
        <dbReference type="PROSITE" id="PS50011"/>
    </source>
</evidence>
<evidence type="ECO:0000256" key="10">
    <source>
        <dbReference type="ARBA" id="ARBA00048312"/>
    </source>
</evidence>
<comment type="similarity">
    <text evidence="1">Belongs to the protein kinase superfamily. CMGC Ser/Thr protein kinase family. MAP kinase subfamily.</text>
</comment>
<keyword evidence="3" id="KW-0723">Serine/threonine-protein kinase</keyword>
<keyword evidence="14" id="KW-1185">Reference proteome</keyword>
<evidence type="ECO:0000313" key="14">
    <source>
        <dbReference type="Proteomes" id="UP000634136"/>
    </source>
</evidence>
<dbReference type="Pfam" id="PF00069">
    <property type="entry name" value="Pkinase"/>
    <property type="match status" value="2"/>
</dbReference>
<dbReference type="Proteomes" id="UP000634136">
    <property type="component" value="Unassembled WGS sequence"/>
</dbReference>
<dbReference type="PANTHER" id="PTHR24055">
    <property type="entry name" value="MITOGEN-ACTIVATED PROTEIN KINASE"/>
    <property type="match status" value="1"/>
</dbReference>
<dbReference type="EC" id="2.7.11.24" evidence="2"/>
<dbReference type="FunFam" id="1.10.510.10:FF:000624">
    <property type="entry name" value="Mitogen-activated protein kinase"/>
    <property type="match status" value="1"/>
</dbReference>
<dbReference type="InterPro" id="IPR011009">
    <property type="entry name" value="Kinase-like_dom_sf"/>
</dbReference>
<evidence type="ECO:0000256" key="7">
    <source>
        <dbReference type="ARBA" id="ARBA00022777"/>
    </source>
</evidence>
<dbReference type="FunFam" id="3.30.200.20:FF:000046">
    <property type="entry name" value="Mitogen-activated protein kinase"/>
    <property type="match status" value="1"/>
</dbReference>
<evidence type="ECO:0000256" key="5">
    <source>
        <dbReference type="ARBA" id="ARBA00022679"/>
    </source>
</evidence>
<sequence length="313" mass="35859">MADANPNPANDFPAAPTHGGKFIQYNIFGNLFEVTAKYRPPIMPIGRGAYGLVCSLLNTGTGEMLAVKKIANAFENLMDAKRTLREIKLLRHLDHENSTELMDTDLHHIIRSNQNLSEEHCQICDFGLARPTSEYNLMTEYVVTRWYRAPELLLNSSDYTSAIDVWSVGCIFMELMNKKPLLPGRDHVHQMRLLTELLGTPTEADIGLVRNEDVRRYIRQLPQYPRQPLARIFPHVDPLAIDLIDRMLTIDPTRRITVEEALAHPYLANLHDVADEPVCPETFSFDFEQQPLEEEQIKDMIYKEALELNPEYA</sequence>
<gene>
    <name evidence="13" type="ORF">G2W53_021609</name>
</gene>
<dbReference type="SUPFAM" id="SSF56112">
    <property type="entry name" value="Protein kinase-like (PK-like)"/>
    <property type="match status" value="1"/>
</dbReference>
<evidence type="ECO:0000256" key="8">
    <source>
        <dbReference type="ARBA" id="ARBA00022840"/>
    </source>
</evidence>
<keyword evidence="8 11" id="KW-0067">ATP-binding</keyword>
<dbReference type="InterPro" id="IPR050117">
    <property type="entry name" value="MAPK"/>
</dbReference>
<dbReference type="OrthoDB" id="192887at2759"/>
<evidence type="ECO:0000256" key="2">
    <source>
        <dbReference type="ARBA" id="ARBA00012411"/>
    </source>
</evidence>
<dbReference type="GO" id="GO:0004707">
    <property type="term" value="F:MAP kinase activity"/>
    <property type="evidence" value="ECO:0007669"/>
    <property type="project" value="UniProtKB-EC"/>
</dbReference>
<evidence type="ECO:0000256" key="6">
    <source>
        <dbReference type="ARBA" id="ARBA00022741"/>
    </source>
</evidence>
<evidence type="ECO:0000256" key="3">
    <source>
        <dbReference type="ARBA" id="ARBA00022527"/>
    </source>
</evidence>
<proteinExistence type="inferred from homology"/>
<feature type="binding site" evidence="11">
    <location>
        <position position="69"/>
    </location>
    <ligand>
        <name>ATP</name>
        <dbReference type="ChEBI" id="CHEBI:30616"/>
    </ligand>
</feature>
<evidence type="ECO:0000256" key="1">
    <source>
        <dbReference type="ARBA" id="ARBA00008832"/>
    </source>
</evidence>
<keyword evidence="6 11" id="KW-0547">Nucleotide-binding</keyword>
<evidence type="ECO:0000256" key="4">
    <source>
        <dbReference type="ARBA" id="ARBA00022553"/>
    </source>
</evidence>
<comment type="catalytic activity">
    <reaction evidence="10">
        <text>L-seryl-[protein] + ATP = O-phospho-L-seryl-[protein] + ADP + H(+)</text>
        <dbReference type="Rhea" id="RHEA:17989"/>
        <dbReference type="Rhea" id="RHEA-COMP:9863"/>
        <dbReference type="Rhea" id="RHEA-COMP:11604"/>
        <dbReference type="ChEBI" id="CHEBI:15378"/>
        <dbReference type="ChEBI" id="CHEBI:29999"/>
        <dbReference type="ChEBI" id="CHEBI:30616"/>
        <dbReference type="ChEBI" id="CHEBI:83421"/>
        <dbReference type="ChEBI" id="CHEBI:456216"/>
        <dbReference type="EC" id="2.7.11.24"/>
    </reaction>
</comment>
<dbReference type="PROSITE" id="PS00107">
    <property type="entry name" value="PROTEIN_KINASE_ATP"/>
    <property type="match status" value="1"/>
</dbReference>
<name>A0A834TM76_9FABA</name>
<protein>
    <recommendedName>
        <fullName evidence="2">mitogen-activated protein kinase</fullName>
        <ecNumber evidence="2">2.7.11.24</ecNumber>
    </recommendedName>
</protein>
<dbReference type="AlphaFoldDB" id="A0A834TM76"/>
<dbReference type="GO" id="GO:0005524">
    <property type="term" value="F:ATP binding"/>
    <property type="evidence" value="ECO:0007669"/>
    <property type="project" value="UniProtKB-UniRule"/>
</dbReference>
<accession>A0A834TM76</accession>
<dbReference type="InterPro" id="IPR000719">
    <property type="entry name" value="Prot_kinase_dom"/>
</dbReference>
<keyword evidence="4" id="KW-0597">Phosphoprotein</keyword>
<keyword evidence="5" id="KW-0808">Transferase</keyword>
<dbReference type="Gene3D" id="1.10.510.10">
    <property type="entry name" value="Transferase(Phosphotransferase) domain 1"/>
    <property type="match status" value="1"/>
</dbReference>
<dbReference type="Gene3D" id="3.30.200.20">
    <property type="entry name" value="Phosphorylase Kinase, domain 1"/>
    <property type="match status" value="1"/>
</dbReference>
<reference evidence="13" key="1">
    <citation type="submission" date="2020-09" db="EMBL/GenBank/DDBJ databases">
        <title>Genome-Enabled Discovery of Anthraquinone Biosynthesis in Senna tora.</title>
        <authorList>
            <person name="Kang S.-H."/>
            <person name="Pandey R.P."/>
            <person name="Lee C.-M."/>
            <person name="Sim J.-S."/>
            <person name="Jeong J.-T."/>
            <person name="Choi B.-S."/>
            <person name="Jung M."/>
            <person name="Ginzburg D."/>
            <person name="Zhao K."/>
            <person name="Won S.Y."/>
            <person name="Oh T.-J."/>
            <person name="Yu Y."/>
            <person name="Kim N.-H."/>
            <person name="Lee O.R."/>
            <person name="Lee T.-H."/>
            <person name="Bashyal P."/>
            <person name="Kim T.-S."/>
            <person name="Lee W.-H."/>
            <person name="Kawkins C."/>
            <person name="Kim C.-K."/>
            <person name="Kim J.S."/>
            <person name="Ahn B.O."/>
            <person name="Rhee S.Y."/>
            <person name="Sohng J.K."/>
        </authorList>
    </citation>
    <scope>NUCLEOTIDE SEQUENCE</scope>
    <source>
        <tissue evidence="13">Leaf</tissue>
    </source>
</reference>
<keyword evidence="7 13" id="KW-0418">Kinase</keyword>